<dbReference type="PANTHER" id="PTHR43245">
    <property type="entry name" value="BIFUNCTIONAL POLYMYXIN RESISTANCE PROTEIN ARNA"/>
    <property type="match status" value="1"/>
</dbReference>
<feature type="region of interest" description="Disordered" evidence="1">
    <location>
        <begin position="1"/>
        <end position="28"/>
    </location>
</feature>
<dbReference type="AlphaFoldDB" id="A0A1R3I1R7"/>
<dbReference type="STRING" id="210143.A0A1R3I1R7"/>
<protein>
    <submittedName>
        <fullName evidence="3">NAD-dependent epimerase/dehydratase</fullName>
    </submittedName>
</protein>
<dbReference type="InterPro" id="IPR050177">
    <property type="entry name" value="Lipid_A_modif_metabolic_enz"/>
</dbReference>
<evidence type="ECO:0000313" key="4">
    <source>
        <dbReference type="Proteomes" id="UP000188268"/>
    </source>
</evidence>
<proteinExistence type="predicted"/>
<keyword evidence="4" id="KW-1185">Reference proteome</keyword>
<dbReference type="EMBL" id="AWWV01010869">
    <property type="protein sequence ID" value="OMO76535.1"/>
    <property type="molecule type" value="Genomic_DNA"/>
</dbReference>
<dbReference type="Gene3D" id="3.90.25.10">
    <property type="entry name" value="UDP-galactose 4-epimerase, domain 1"/>
    <property type="match status" value="1"/>
</dbReference>
<feature type="domain" description="NAD-dependent epimerase/dehydratase" evidence="2">
    <location>
        <begin position="33"/>
        <end position="77"/>
    </location>
</feature>
<dbReference type="PANTHER" id="PTHR43245:SF13">
    <property type="entry name" value="UDP-D-APIOSE_UDP-D-XYLOSE SYNTHASE 2"/>
    <property type="match status" value="1"/>
</dbReference>
<accession>A0A1R3I1R7</accession>
<dbReference type="Gramene" id="OMO76535">
    <property type="protein sequence ID" value="OMO76535"/>
    <property type="gene ID" value="CCACVL1_15564"/>
</dbReference>
<organism evidence="3 4">
    <name type="scientific">Corchorus capsularis</name>
    <name type="common">Jute</name>
    <dbReference type="NCBI Taxonomy" id="210143"/>
    <lineage>
        <taxon>Eukaryota</taxon>
        <taxon>Viridiplantae</taxon>
        <taxon>Streptophyta</taxon>
        <taxon>Embryophyta</taxon>
        <taxon>Tracheophyta</taxon>
        <taxon>Spermatophyta</taxon>
        <taxon>Magnoliopsida</taxon>
        <taxon>eudicotyledons</taxon>
        <taxon>Gunneridae</taxon>
        <taxon>Pentapetalae</taxon>
        <taxon>rosids</taxon>
        <taxon>malvids</taxon>
        <taxon>Malvales</taxon>
        <taxon>Malvaceae</taxon>
        <taxon>Grewioideae</taxon>
        <taxon>Apeibeae</taxon>
        <taxon>Corchorus</taxon>
    </lineage>
</organism>
<dbReference type="SUPFAM" id="SSF51735">
    <property type="entry name" value="NAD(P)-binding Rossmann-fold domains"/>
    <property type="match status" value="1"/>
</dbReference>
<name>A0A1R3I1R7_COCAP</name>
<dbReference type="InterPro" id="IPR001509">
    <property type="entry name" value="Epimerase_deHydtase"/>
</dbReference>
<evidence type="ECO:0000313" key="3">
    <source>
        <dbReference type="EMBL" id="OMO76535.1"/>
    </source>
</evidence>
<gene>
    <name evidence="3" type="ORF">CCACVL1_15564</name>
</gene>
<evidence type="ECO:0000259" key="2">
    <source>
        <dbReference type="Pfam" id="PF01370"/>
    </source>
</evidence>
<dbReference type="OrthoDB" id="331544at2759"/>
<reference evidence="3 4" key="1">
    <citation type="submission" date="2013-09" db="EMBL/GenBank/DDBJ databases">
        <title>Corchorus capsularis genome sequencing.</title>
        <authorList>
            <person name="Alam M."/>
            <person name="Haque M.S."/>
            <person name="Islam M.S."/>
            <person name="Emdad E.M."/>
            <person name="Islam M.M."/>
            <person name="Ahmed B."/>
            <person name="Halim A."/>
            <person name="Hossen Q.M.M."/>
            <person name="Hossain M.Z."/>
            <person name="Ahmed R."/>
            <person name="Khan M.M."/>
            <person name="Islam R."/>
            <person name="Rashid M.M."/>
            <person name="Khan S.A."/>
            <person name="Rahman M.S."/>
            <person name="Alam M."/>
        </authorList>
    </citation>
    <scope>NUCLEOTIDE SEQUENCE [LARGE SCALE GENOMIC DNA]</scope>
    <source>
        <strain evidence="4">cv. CVL-1</strain>
        <tissue evidence="3">Whole seedling</tissue>
    </source>
</reference>
<evidence type="ECO:0000256" key="1">
    <source>
        <dbReference type="SAM" id="MobiDB-lite"/>
    </source>
</evidence>
<dbReference type="Proteomes" id="UP000188268">
    <property type="component" value="Unassembled WGS sequence"/>
</dbReference>
<dbReference type="Pfam" id="PF01370">
    <property type="entry name" value="Epimerase"/>
    <property type="match status" value="1"/>
</dbReference>
<sequence>MKREDGNTIDRGRDLKPQRDGFHSGIDGPSEGIPRVLACFSNNLLRGEPLKLVDGGQSQRTFVYIKDAIEAVLLMIVYSKVTTVLRVDYNMLVSVPGWQGDGRVTNSKDGVSLMDDMLLATMFEIEVEESASADNVDLLDKFLPPPQKAKCSEDLQVSLLFMLEIANSLFLDLCEQPVPNCL</sequence>
<feature type="compositionally biased region" description="Basic and acidic residues" evidence="1">
    <location>
        <begin position="1"/>
        <end position="22"/>
    </location>
</feature>
<comment type="caution">
    <text evidence="3">The sequence shown here is derived from an EMBL/GenBank/DDBJ whole genome shotgun (WGS) entry which is preliminary data.</text>
</comment>
<dbReference type="InterPro" id="IPR036291">
    <property type="entry name" value="NAD(P)-bd_dom_sf"/>
</dbReference>